<evidence type="ECO:0000313" key="8">
    <source>
        <dbReference type="EMBL" id="KTD05446.1"/>
    </source>
</evidence>
<keyword evidence="3 6" id="KW-0249">Electron transport</keyword>
<evidence type="ECO:0000256" key="1">
    <source>
        <dbReference type="ARBA" id="ARBA00007787"/>
    </source>
</evidence>
<comment type="similarity">
    <text evidence="1 6">Belongs to the glutaredoxin family.</text>
</comment>
<dbReference type="PROSITE" id="PS51354">
    <property type="entry name" value="GLUTAREDOXIN_2"/>
    <property type="match status" value="1"/>
</dbReference>
<dbReference type="EMBL" id="LNYE01000031">
    <property type="protein sequence ID" value="KTD05446.1"/>
    <property type="molecule type" value="Genomic_DNA"/>
</dbReference>
<evidence type="ECO:0000256" key="4">
    <source>
        <dbReference type="ARBA" id="ARBA00023157"/>
    </source>
</evidence>
<dbReference type="PROSITE" id="PS00195">
    <property type="entry name" value="GLUTAREDOXIN_1"/>
    <property type="match status" value="1"/>
</dbReference>
<dbReference type="InterPro" id="IPR014025">
    <property type="entry name" value="Glutaredoxin_subgr"/>
</dbReference>
<dbReference type="GO" id="GO:0005737">
    <property type="term" value="C:cytoplasm"/>
    <property type="evidence" value="ECO:0007669"/>
    <property type="project" value="TreeGrafter"/>
</dbReference>
<dbReference type="STRING" id="45066.Lgra_3410"/>
<evidence type="ECO:0000256" key="6">
    <source>
        <dbReference type="RuleBase" id="RU364065"/>
    </source>
</evidence>
<dbReference type="SUPFAM" id="SSF52833">
    <property type="entry name" value="Thioredoxin-like"/>
    <property type="match status" value="1"/>
</dbReference>
<proteinExistence type="inferred from homology"/>
<dbReference type="InterPro" id="IPR036249">
    <property type="entry name" value="Thioredoxin-like_sf"/>
</dbReference>
<reference evidence="9 11" key="2">
    <citation type="submission" date="2018-06" db="EMBL/GenBank/DDBJ databases">
        <authorList>
            <consortium name="Pathogen Informatics"/>
            <person name="Doyle S."/>
        </authorList>
    </citation>
    <scope>NUCLEOTIDE SEQUENCE [LARGE SCALE GENOMIC DNA]</scope>
    <source>
        <strain evidence="9 11">NCTC12388</strain>
    </source>
</reference>
<name>A0A378JE47_9GAMM</name>
<keyword evidence="4" id="KW-1015">Disulfide bond</keyword>
<dbReference type="Proteomes" id="UP000054691">
    <property type="component" value="Unassembled WGS sequence"/>
</dbReference>
<feature type="domain" description="Glutaredoxin" evidence="7">
    <location>
        <begin position="4"/>
        <end position="64"/>
    </location>
</feature>
<evidence type="ECO:0000313" key="9">
    <source>
        <dbReference type="EMBL" id="STX46072.1"/>
    </source>
</evidence>
<dbReference type="Pfam" id="PF00462">
    <property type="entry name" value="Glutaredoxin"/>
    <property type="match status" value="1"/>
</dbReference>
<dbReference type="InterPro" id="IPR011900">
    <property type="entry name" value="GRX_bact"/>
</dbReference>
<dbReference type="OrthoDB" id="9814618at2"/>
<evidence type="ECO:0000256" key="5">
    <source>
        <dbReference type="ARBA" id="ARBA00023284"/>
    </source>
</evidence>
<dbReference type="FunFam" id="3.40.30.10:FF:000018">
    <property type="entry name" value="Glutaredoxin"/>
    <property type="match status" value="1"/>
</dbReference>
<dbReference type="InterPro" id="IPR011767">
    <property type="entry name" value="GLR_AS"/>
</dbReference>
<keyword evidence="5 6" id="KW-0676">Redox-active center</keyword>
<dbReference type="NCBIfam" id="TIGR02181">
    <property type="entry name" value="GRX_bact"/>
    <property type="match status" value="1"/>
</dbReference>
<dbReference type="PANTHER" id="PTHR45694">
    <property type="entry name" value="GLUTAREDOXIN 2"/>
    <property type="match status" value="1"/>
</dbReference>
<evidence type="ECO:0000256" key="3">
    <source>
        <dbReference type="ARBA" id="ARBA00022982"/>
    </source>
</evidence>
<sequence>MTEIIMYSTGYCPYCARAKALFQQKNTSFTDIRIDVHPELREEMVTKSGGRRTVPQIFIDGQHIGGCDDLYALDAQGKLDQLLRG</sequence>
<evidence type="ECO:0000256" key="2">
    <source>
        <dbReference type="ARBA" id="ARBA00022448"/>
    </source>
</evidence>
<keyword evidence="6" id="KW-0963">Cytoplasm</keyword>
<dbReference type="PRINTS" id="PR00160">
    <property type="entry name" value="GLUTAREDOXIN"/>
</dbReference>
<dbReference type="InterPro" id="IPR002109">
    <property type="entry name" value="Glutaredoxin"/>
</dbReference>
<dbReference type="GO" id="GO:0034599">
    <property type="term" value="P:cellular response to oxidative stress"/>
    <property type="evidence" value="ECO:0007669"/>
    <property type="project" value="TreeGrafter"/>
</dbReference>
<reference evidence="8 10" key="1">
    <citation type="submission" date="2015-11" db="EMBL/GenBank/DDBJ databases">
        <title>Genomic analysis of 38 Legionella species identifies large and diverse effector repertoires.</title>
        <authorList>
            <person name="Burstein D."/>
            <person name="Amaro F."/>
            <person name="Zusman T."/>
            <person name="Lifshitz Z."/>
            <person name="Cohen O."/>
            <person name="Gilbert J.A."/>
            <person name="Pupko T."/>
            <person name="Shuman H.A."/>
            <person name="Segal G."/>
        </authorList>
    </citation>
    <scope>NUCLEOTIDE SEQUENCE [LARGE SCALE GENOMIC DNA]</scope>
    <source>
        <strain evidence="8 10">Lyon 8420412</strain>
    </source>
</reference>
<evidence type="ECO:0000313" key="10">
    <source>
        <dbReference type="Proteomes" id="UP000054691"/>
    </source>
</evidence>
<dbReference type="Proteomes" id="UP000254476">
    <property type="component" value="Unassembled WGS sequence"/>
</dbReference>
<comment type="function">
    <text evidence="6">Has a glutathione-disulfide oxidoreductase activity in the presence of NADPH and glutathione reductase. Reduces low molecular weight disulfides and proteins.</text>
</comment>
<protein>
    <recommendedName>
        <fullName evidence="6">Glutaredoxin</fullName>
    </recommendedName>
</protein>
<dbReference type="GO" id="GO:0015038">
    <property type="term" value="F:glutathione disulfide oxidoreductase activity"/>
    <property type="evidence" value="ECO:0007669"/>
    <property type="project" value="UniProtKB-UniRule"/>
</dbReference>
<dbReference type="RefSeq" id="WP_058500394.1">
    <property type="nucleotide sequence ID" value="NZ_CAAAHW010000013.1"/>
</dbReference>
<keyword evidence="2 6" id="KW-0813">Transport</keyword>
<keyword evidence="10" id="KW-1185">Reference proteome</keyword>
<dbReference type="EMBL" id="UGOB01000001">
    <property type="protein sequence ID" value="STX46072.1"/>
    <property type="molecule type" value="Genomic_DNA"/>
</dbReference>
<accession>A0A378JE47</accession>
<organism evidence="9 11">
    <name type="scientific">Legionella gratiana</name>
    <dbReference type="NCBI Taxonomy" id="45066"/>
    <lineage>
        <taxon>Bacteria</taxon>
        <taxon>Pseudomonadati</taxon>
        <taxon>Pseudomonadota</taxon>
        <taxon>Gammaproteobacteria</taxon>
        <taxon>Legionellales</taxon>
        <taxon>Legionellaceae</taxon>
        <taxon>Legionella</taxon>
    </lineage>
</organism>
<dbReference type="AlphaFoldDB" id="A0A378JE47"/>
<dbReference type="Gene3D" id="3.40.30.10">
    <property type="entry name" value="Glutaredoxin"/>
    <property type="match status" value="1"/>
</dbReference>
<evidence type="ECO:0000259" key="7">
    <source>
        <dbReference type="Pfam" id="PF00462"/>
    </source>
</evidence>
<evidence type="ECO:0000313" key="11">
    <source>
        <dbReference type="Proteomes" id="UP000254476"/>
    </source>
</evidence>
<gene>
    <name evidence="9" type="primary">grx</name>
    <name evidence="8" type="ORF">Lgra_3410</name>
    <name evidence="9" type="ORF">NCTC12388_02822</name>
</gene>
<dbReference type="CDD" id="cd03418">
    <property type="entry name" value="GRX_GRXb_1_3_like"/>
    <property type="match status" value="1"/>
</dbReference>
<dbReference type="PANTHER" id="PTHR45694:SF18">
    <property type="entry name" value="GLUTAREDOXIN-1-RELATED"/>
    <property type="match status" value="1"/>
</dbReference>
<dbReference type="GO" id="GO:0045454">
    <property type="term" value="P:cell redox homeostasis"/>
    <property type="evidence" value="ECO:0007669"/>
    <property type="project" value="InterPro"/>
</dbReference>